<dbReference type="InterPro" id="IPR002925">
    <property type="entry name" value="Dienelactn_hydro"/>
</dbReference>
<protein>
    <recommendedName>
        <fullName evidence="1">Dienelactone hydrolase domain-containing protein</fullName>
    </recommendedName>
</protein>
<evidence type="ECO:0000259" key="1">
    <source>
        <dbReference type="Pfam" id="PF01738"/>
    </source>
</evidence>
<dbReference type="PANTHER" id="PTHR17630:SF44">
    <property type="entry name" value="PROTEIN AIM2"/>
    <property type="match status" value="1"/>
</dbReference>
<sequence length="261" mass="28406">MSPSSCCPPGSWPALQSDVNYQPQGQITDLGDGVEAYIVKGNETNSHCLLSFQDIFAFNSARHFPVVDQFATAGFTVVHVNFLQDDYYQGDFTDFPDWIRNHAYDKVIQAKLQQTVLPYISTTLDFSKVGTIGFCYGSYMSFMAAADDTVASLLAAGVGFHPSHKGHTFVDPKDPECNIPAKAVKMPQLLVAAGNDPDFVKPEGSLIKTLHTSHSPSSKAVVFDNMSHGWVNRGDVADPAVQEGVKTAIELAVSFLKKHMA</sequence>
<dbReference type="InterPro" id="IPR029058">
    <property type="entry name" value="AB_hydrolase_fold"/>
</dbReference>
<name>A0A7S3LF62_9STRA</name>
<dbReference type="GO" id="GO:0016787">
    <property type="term" value="F:hydrolase activity"/>
    <property type="evidence" value="ECO:0007669"/>
    <property type="project" value="InterPro"/>
</dbReference>
<dbReference type="EMBL" id="HBIM01019075">
    <property type="protein sequence ID" value="CAE0417627.1"/>
    <property type="molecule type" value="Transcribed_RNA"/>
</dbReference>
<reference evidence="2" key="1">
    <citation type="submission" date="2021-01" db="EMBL/GenBank/DDBJ databases">
        <authorList>
            <person name="Corre E."/>
            <person name="Pelletier E."/>
            <person name="Niang G."/>
            <person name="Scheremetjew M."/>
            <person name="Finn R."/>
            <person name="Kale V."/>
            <person name="Holt S."/>
            <person name="Cochrane G."/>
            <person name="Meng A."/>
            <person name="Brown T."/>
            <person name="Cohen L."/>
        </authorList>
    </citation>
    <scope>NUCLEOTIDE SEQUENCE</scope>
    <source>
        <strain evidence="2">CCMP127</strain>
    </source>
</reference>
<dbReference type="Gene3D" id="3.40.50.1820">
    <property type="entry name" value="alpha/beta hydrolase"/>
    <property type="match status" value="1"/>
</dbReference>
<organism evidence="2">
    <name type="scientific">Amphora coffeiformis</name>
    <dbReference type="NCBI Taxonomy" id="265554"/>
    <lineage>
        <taxon>Eukaryota</taxon>
        <taxon>Sar</taxon>
        <taxon>Stramenopiles</taxon>
        <taxon>Ochrophyta</taxon>
        <taxon>Bacillariophyta</taxon>
        <taxon>Bacillariophyceae</taxon>
        <taxon>Bacillariophycidae</taxon>
        <taxon>Thalassiophysales</taxon>
        <taxon>Catenulaceae</taxon>
        <taxon>Amphora</taxon>
    </lineage>
</organism>
<proteinExistence type="predicted"/>
<gene>
    <name evidence="2" type="ORF">ACOF00016_LOCUS14531</name>
</gene>
<dbReference type="PANTHER" id="PTHR17630">
    <property type="entry name" value="DIENELACTONE HYDROLASE"/>
    <property type="match status" value="1"/>
</dbReference>
<dbReference type="SUPFAM" id="SSF53474">
    <property type="entry name" value="alpha/beta-Hydrolases"/>
    <property type="match status" value="1"/>
</dbReference>
<dbReference type="Pfam" id="PF01738">
    <property type="entry name" value="DLH"/>
    <property type="match status" value="1"/>
</dbReference>
<accession>A0A7S3LF62</accession>
<evidence type="ECO:0000313" key="2">
    <source>
        <dbReference type="EMBL" id="CAE0417627.1"/>
    </source>
</evidence>
<feature type="domain" description="Dienelactone hydrolase" evidence="1">
    <location>
        <begin position="35"/>
        <end position="259"/>
    </location>
</feature>
<dbReference type="AlphaFoldDB" id="A0A7S3LF62"/>